<dbReference type="GO" id="GO:0006355">
    <property type="term" value="P:regulation of DNA-templated transcription"/>
    <property type="evidence" value="ECO:0007669"/>
    <property type="project" value="InterPro"/>
</dbReference>
<dbReference type="KEGG" id="pseo:OM33_20275"/>
<keyword evidence="1 2" id="KW-0238">DNA-binding</keyword>
<dbReference type="PROSITE" id="PS51755">
    <property type="entry name" value="OMPR_PHOB"/>
    <property type="match status" value="1"/>
</dbReference>
<evidence type="ECO:0000313" key="5">
    <source>
        <dbReference type="EMBL" id="AIY67372.1"/>
    </source>
</evidence>
<dbReference type="InterPro" id="IPR011659">
    <property type="entry name" value="WD40"/>
</dbReference>
<dbReference type="SMART" id="SM00862">
    <property type="entry name" value="Trans_reg_C"/>
    <property type="match status" value="1"/>
</dbReference>
<sequence length="705" mass="79745">MEENYEIRAGYRIGEFELCTTSEQFFKQGNRIAIEPQLFSLLHLLVANRANIVSREQIESVVWAGRPATDESIRAAIKKLRDLLGDNARAPLFIKTIPKQGYKWLASVEKITAPSLEQKQQRKGFKPVLIVLMMAVLGLLLWIFSPKHIPEAAPQSTIERLTTLSGSEIFADYNKVSQQLVFLHRESNISAQQLYIKDLITNEIQRLSWDDKHYTDSFWSPDGKQLVFTSGFGLKVKHFIASFDENRNVTNVTPFAITANTPKYILGWQIDQSGLWLADEVTNPTPHSIYRFDFNTQNIEPVSLPNVSGRGDYYAAQSKNGERIAILREVENNQSSLIIVDLISNDVIANHLLPFTANRMVWLFDDSGVIISNFFGQAATFKMANNGFAFDIELPPNAIDIYASCGERCLILREHNGDYLDLKEVPQPKLNQVNESETPHLFNTRILKKTGAQDLPLYVGERKALVYASLEANQFALTLLNNNNQEQDIVAFDTPEGLSAIAASFDGNRIAGVVDGRLFIVNDIHSIKTAHPPKFVSKALERLENPVWHEDNTHLYLAHYVGNSPAIIKLNTQTNERSRVIDGFVSFKKHSDNKSAVAIDPSLMAWHLTKQDGQWQKVNALGKVHSANVHRWDYFDDVFYYTKLEQRVGLLCQRTLKAQTSVDAEQCTAIGKNMFRLNFDIQPNDSTLVMVESLSAQSDIIRLTW</sequence>
<evidence type="ECO:0000256" key="1">
    <source>
        <dbReference type="ARBA" id="ARBA00023125"/>
    </source>
</evidence>
<dbReference type="InterPro" id="IPR001867">
    <property type="entry name" value="OmpR/PhoB-type_DNA-bd"/>
</dbReference>
<proteinExistence type="predicted"/>
<dbReference type="Pfam" id="PF07676">
    <property type="entry name" value="PD40"/>
    <property type="match status" value="1"/>
</dbReference>
<protein>
    <recommendedName>
        <fullName evidence="4">OmpR/PhoB-type domain-containing protein</fullName>
    </recommendedName>
</protein>
<reference evidence="5 6" key="1">
    <citation type="submission" date="2014-11" db="EMBL/GenBank/DDBJ databases">
        <title>Complete Genome Sequence of Pseudoalteromonas sp. Strain OCN003 Isolated from Kaneohe Bay, Oahu, Hawaii.</title>
        <authorList>
            <person name="Beurmann S."/>
            <person name="Videau P."/>
            <person name="Ushijima B."/>
            <person name="Smith A.M."/>
            <person name="Aeby G.S."/>
            <person name="Callahan S.M."/>
            <person name="Belcaid M."/>
        </authorList>
    </citation>
    <scope>NUCLEOTIDE SEQUENCE [LARGE SCALE GENOMIC DNA]</scope>
    <source>
        <strain evidence="5 6">OCN003</strain>
    </source>
</reference>
<feature type="domain" description="OmpR/PhoB-type" evidence="4">
    <location>
        <begin position="8"/>
        <end position="106"/>
    </location>
</feature>
<dbReference type="HOGENOM" id="CLU_023103_0_0_6"/>
<dbReference type="RefSeq" id="WP_040136309.1">
    <property type="nucleotide sequence ID" value="NZ_CP009889.1"/>
</dbReference>
<dbReference type="Proteomes" id="UP000030341">
    <property type="component" value="Chromosome 2"/>
</dbReference>
<dbReference type="eggNOG" id="COG3710">
    <property type="taxonomic scope" value="Bacteria"/>
</dbReference>
<feature type="transmembrane region" description="Helical" evidence="3">
    <location>
        <begin position="128"/>
        <end position="145"/>
    </location>
</feature>
<dbReference type="InterPro" id="IPR016032">
    <property type="entry name" value="Sig_transdc_resp-reg_C-effctor"/>
</dbReference>
<dbReference type="GO" id="GO:0000160">
    <property type="term" value="P:phosphorelay signal transduction system"/>
    <property type="evidence" value="ECO:0007669"/>
    <property type="project" value="InterPro"/>
</dbReference>
<dbReference type="CDD" id="cd00383">
    <property type="entry name" value="trans_reg_C"/>
    <property type="match status" value="1"/>
</dbReference>
<evidence type="ECO:0000313" key="6">
    <source>
        <dbReference type="Proteomes" id="UP000030341"/>
    </source>
</evidence>
<keyword evidence="3" id="KW-1133">Transmembrane helix</keyword>
<dbReference type="InterPro" id="IPR011042">
    <property type="entry name" value="6-blade_b-propeller_TolB-like"/>
</dbReference>
<feature type="DNA-binding region" description="OmpR/PhoB-type" evidence="2">
    <location>
        <begin position="8"/>
        <end position="106"/>
    </location>
</feature>
<dbReference type="EMBL" id="CP009889">
    <property type="protein sequence ID" value="AIY67372.1"/>
    <property type="molecule type" value="Genomic_DNA"/>
</dbReference>
<keyword evidence="3" id="KW-0472">Membrane</keyword>
<dbReference type="InterPro" id="IPR036388">
    <property type="entry name" value="WH-like_DNA-bd_sf"/>
</dbReference>
<dbReference type="SUPFAM" id="SSF82171">
    <property type="entry name" value="DPP6 N-terminal domain-like"/>
    <property type="match status" value="2"/>
</dbReference>
<dbReference type="SUPFAM" id="SSF46894">
    <property type="entry name" value="C-terminal effector domain of the bipartite response regulators"/>
    <property type="match status" value="1"/>
</dbReference>
<dbReference type="Pfam" id="PF00486">
    <property type="entry name" value="Trans_reg_C"/>
    <property type="match status" value="1"/>
</dbReference>
<name>A0A0A7EN16_9GAMM</name>
<dbReference type="Gene3D" id="2.120.10.30">
    <property type="entry name" value="TolB, C-terminal domain"/>
    <property type="match status" value="1"/>
</dbReference>
<gene>
    <name evidence="5" type="ORF">OM33_20275</name>
</gene>
<evidence type="ECO:0000256" key="3">
    <source>
        <dbReference type="SAM" id="Phobius"/>
    </source>
</evidence>
<dbReference type="STRING" id="1348114.OM33_20275"/>
<accession>A0A0A7EN16</accession>
<dbReference type="GO" id="GO:0003677">
    <property type="term" value="F:DNA binding"/>
    <property type="evidence" value="ECO:0007669"/>
    <property type="project" value="UniProtKB-UniRule"/>
</dbReference>
<keyword evidence="3" id="KW-0812">Transmembrane</keyword>
<dbReference type="AlphaFoldDB" id="A0A0A7EN16"/>
<dbReference type="Gene3D" id="1.10.10.10">
    <property type="entry name" value="Winged helix-like DNA-binding domain superfamily/Winged helix DNA-binding domain"/>
    <property type="match status" value="1"/>
</dbReference>
<keyword evidence="6" id="KW-1185">Reference proteome</keyword>
<dbReference type="OrthoDB" id="8430416at2"/>
<organism evidence="5 6">
    <name type="scientific">Pseudoalteromonas piratica</name>
    <dbReference type="NCBI Taxonomy" id="1348114"/>
    <lineage>
        <taxon>Bacteria</taxon>
        <taxon>Pseudomonadati</taxon>
        <taxon>Pseudomonadota</taxon>
        <taxon>Gammaproteobacteria</taxon>
        <taxon>Alteromonadales</taxon>
        <taxon>Pseudoalteromonadaceae</taxon>
        <taxon>Pseudoalteromonas</taxon>
    </lineage>
</organism>
<evidence type="ECO:0000259" key="4">
    <source>
        <dbReference type="PROSITE" id="PS51755"/>
    </source>
</evidence>
<evidence type="ECO:0000256" key="2">
    <source>
        <dbReference type="PROSITE-ProRule" id="PRU01091"/>
    </source>
</evidence>